<evidence type="ECO:0000313" key="4">
    <source>
        <dbReference type="EMBL" id="MCZ8516111.1"/>
    </source>
</evidence>
<dbReference type="SUPFAM" id="SSF51735">
    <property type="entry name" value="NAD(P)-binding Rossmann-fold domains"/>
    <property type="match status" value="1"/>
</dbReference>
<comment type="caution">
    <text evidence="4">The sequence shown here is derived from an EMBL/GenBank/DDBJ whole genome shotgun (WGS) entry which is preliminary data.</text>
</comment>
<reference evidence="4 5" key="1">
    <citation type="submission" date="2022-12" db="EMBL/GenBank/DDBJ databases">
        <title>Draft genome sequence of Paenibacillus sp. dW9.</title>
        <authorList>
            <person name="Choi E.-W."/>
            <person name="Kim D.-U."/>
        </authorList>
    </citation>
    <scope>NUCLEOTIDE SEQUENCE [LARGE SCALE GENOMIC DNA]</scope>
    <source>
        <strain evidence="5">dW9</strain>
    </source>
</reference>
<name>A0ABT4QHA1_9BACL</name>
<dbReference type="Pfam" id="PF01408">
    <property type="entry name" value="GFO_IDH_MocA"/>
    <property type="match status" value="1"/>
</dbReference>
<dbReference type="EMBL" id="JAQAGZ010000021">
    <property type="protein sequence ID" value="MCZ8516111.1"/>
    <property type="molecule type" value="Genomic_DNA"/>
</dbReference>
<feature type="domain" description="Gfo/Idh/MocA-like oxidoreductase N-terminal" evidence="3">
    <location>
        <begin position="3"/>
        <end position="117"/>
    </location>
</feature>
<accession>A0ABT4QHA1</accession>
<dbReference type="InterPro" id="IPR000683">
    <property type="entry name" value="Gfo/Idh/MocA-like_OxRdtase_N"/>
</dbReference>
<comment type="similarity">
    <text evidence="1">Belongs to the Gfo/Idh/MocA family.</text>
</comment>
<organism evidence="4 5">
    <name type="scientific">Paenibacillus gyeongsangnamensis</name>
    <dbReference type="NCBI Taxonomy" id="3388067"/>
    <lineage>
        <taxon>Bacteria</taxon>
        <taxon>Bacillati</taxon>
        <taxon>Bacillota</taxon>
        <taxon>Bacilli</taxon>
        <taxon>Bacillales</taxon>
        <taxon>Paenibacillaceae</taxon>
        <taxon>Paenibacillus</taxon>
    </lineage>
</organism>
<dbReference type="PANTHER" id="PTHR43708">
    <property type="entry name" value="CONSERVED EXPRESSED OXIDOREDUCTASE (EUROFUNG)"/>
    <property type="match status" value="1"/>
</dbReference>
<gene>
    <name evidence="4" type="ORF">O9H85_27660</name>
</gene>
<protein>
    <submittedName>
        <fullName evidence="4">Gfo/Idh/MocA family oxidoreductase</fullName>
    </submittedName>
</protein>
<dbReference type="SUPFAM" id="SSF55347">
    <property type="entry name" value="Glyceraldehyde-3-phosphate dehydrogenase-like, C-terminal domain"/>
    <property type="match status" value="1"/>
</dbReference>
<dbReference type="InterPro" id="IPR051317">
    <property type="entry name" value="Gfo/Idh/MocA_oxidoreduct"/>
</dbReference>
<evidence type="ECO:0000256" key="1">
    <source>
        <dbReference type="ARBA" id="ARBA00010928"/>
    </source>
</evidence>
<dbReference type="Proteomes" id="UP001527882">
    <property type="component" value="Unassembled WGS sequence"/>
</dbReference>
<sequence length="329" mass="37933">MLKLGIIGCSKFVYDFIYDCTKRYPLSLVGICDSKPNAEAFRARYQCPDVFEDYKEMLEQTRPDLVISFPNYEDQHEVARDCLLAGAHVLSERPVCLSSNQARDLVEIERQTHRYVMARLNRRFTPSYVMAKNVVAGPEFGRPTMYLAKYHASAYESEEIFIWNHAVHHLDVARYLLGDIILLHAERIYVDPRRFGYNISFRSEGGCIGVIQTSSLQCGEYPMERVEVTGHLRNVIVDNIRSVQYNRPAPKRETLDEMSFIEGGDTLVWTPNFAQLNNFTFYGFENMFEHLVQCISSGQKPTLHMGDTIKTLELVERLCELAGMERDKL</sequence>
<dbReference type="PANTHER" id="PTHR43708:SF5">
    <property type="entry name" value="CONSERVED EXPRESSED OXIDOREDUCTASE (EUROFUNG)-RELATED"/>
    <property type="match status" value="1"/>
</dbReference>
<proteinExistence type="inferred from homology"/>
<evidence type="ECO:0000256" key="2">
    <source>
        <dbReference type="ARBA" id="ARBA00023002"/>
    </source>
</evidence>
<dbReference type="Gene3D" id="3.40.50.720">
    <property type="entry name" value="NAD(P)-binding Rossmann-like Domain"/>
    <property type="match status" value="1"/>
</dbReference>
<keyword evidence="2" id="KW-0560">Oxidoreductase</keyword>
<keyword evidence="5" id="KW-1185">Reference proteome</keyword>
<dbReference type="InterPro" id="IPR036291">
    <property type="entry name" value="NAD(P)-bd_dom_sf"/>
</dbReference>
<evidence type="ECO:0000313" key="5">
    <source>
        <dbReference type="Proteomes" id="UP001527882"/>
    </source>
</evidence>
<dbReference type="Gene3D" id="3.30.360.10">
    <property type="entry name" value="Dihydrodipicolinate Reductase, domain 2"/>
    <property type="match status" value="1"/>
</dbReference>
<evidence type="ECO:0000259" key="3">
    <source>
        <dbReference type="Pfam" id="PF01408"/>
    </source>
</evidence>